<dbReference type="SUPFAM" id="SSF53187">
    <property type="entry name" value="Zn-dependent exopeptidases"/>
    <property type="match status" value="1"/>
</dbReference>
<accession>A0AAF0BCB5</accession>
<dbReference type="Gene3D" id="3.40.630.10">
    <property type="entry name" value="Zn peptidases"/>
    <property type="match status" value="1"/>
</dbReference>
<organism evidence="3 4">
    <name type="scientific">Porphyromonas gingivalis</name>
    <name type="common">Bacteroides gingivalis</name>
    <dbReference type="NCBI Taxonomy" id="837"/>
    <lineage>
        <taxon>Bacteria</taxon>
        <taxon>Pseudomonadati</taxon>
        <taxon>Bacteroidota</taxon>
        <taxon>Bacteroidia</taxon>
        <taxon>Bacteroidales</taxon>
        <taxon>Porphyromonadaceae</taxon>
        <taxon>Porphyromonas</taxon>
    </lineage>
</organism>
<feature type="domain" description="Peptidase M20 dimerisation" evidence="2">
    <location>
        <begin position="225"/>
        <end position="317"/>
    </location>
</feature>
<dbReference type="Gene3D" id="3.30.70.360">
    <property type="match status" value="1"/>
</dbReference>
<proteinExistence type="predicted"/>
<dbReference type="AlphaFoldDB" id="A0AAF0BCB5"/>
<dbReference type="GO" id="GO:0016787">
    <property type="term" value="F:hydrolase activity"/>
    <property type="evidence" value="ECO:0007669"/>
    <property type="project" value="UniProtKB-KW"/>
</dbReference>
<keyword evidence="1" id="KW-0378">Hydrolase</keyword>
<dbReference type="InterPro" id="IPR050072">
    <property type="entry name" value="Peptidase_M20A"/>
</dbReference>
<sequence length="400" mass="45918">MDTQTILSFLNSISINPVYSKNYADIEDILFLALSIMAKHPIYGQKTQEDSQLLLKEYLEENGWQTYLDDFKYQDIEYEVLTKRPWLYNEYYNDYRTLKRTNLYAVLDSKVPGDTIILNGHIDVDILNYNNHVNNIDVTNDRIYGRGSADMLLGLCTFATINSYLKHHAWKGKIIFSSVVDEEIGGNGTVRFCQWLKYNAHLLSEKNICFIGEPTSNICCSATLGMLPFKFNITGVISHINAQEQPNVIDLFREVISEIQNMVMQYDCKLNIGKINGGYDPSLPIPNLTVEGIISLSPQLSLTKAKSMLHEICQRHGIKNIEYHDLQIEPYFNQSDSYKEIKLFESACDASIFSYYGIPTVVWGPGNLSQAHSEKEYIVINDLIDFRYDFFKYILSVVTK</sequence>
<dbReference type="Pfam" id="PF01546">
    <property type="entry name" value="Peptidase_M20"/>
    <property type="match status" value="1"/>
</dbReference>
<gene>
    <name evidence="3" type="ORF">NY149_06365</name>
</gene>
<dbReference type="Pfam" id="PF07687">
    <property type="entry name" value="M20_dimer"/>
    <property type="match status" value="1"/>
</dbReference>
<dbReference type="InterPro" id="IPR002933">
    <property type="entry name" value="Peptidase_M20"/>
</dbReference>
<evidence type="ECO:0000259" key="2">
    <source>
        <dbReference type="Pfam" id="PF07687"/>
    </source>
</evidence>
<dbReference type="Proteomes" id="UP001179540">
    <property type="component" value="Chromosome"/>
</dbReference>
<dbReference type="InterPro" id="IPR011650">
    <property type="entry name" value="Peptidase_M20_dimer"/>
</dbReference>
<reference evidence="3" key="1">
    <citation type="submission" date="2023-01" db="EMBL/GenBank/DDBJ databases">
        <title>Phages are important unrecognized players in the ecology of the oral pathogen Porphyromonas gingivalis.</title>
        <authorList>
            <person name="Matrishin C.B."/>
            <person name="Kauffman K.M."/>
        </authorList>
    </citation>
    <scope>NUCLEOTIDE SEQUENCE</scope>
    <source>
        <strain evidence="3">HG1691old</strain>
    </source>
</reference>
<protein>
    <submittedName>
        <fullName evidence="3">M20/M25/M40 family metallo-hydrolase</fullName>
    </submittedName>
</protein>
<dbReference type="RefSeq" id="WP_039417000.1">
    <property type="nucleotide sequence ID" value="NZ_CP007756.1"/>
</dbReference>
<evidence type="ECO:0000313" key="3">
    <source>
        <dbReference type="EMBL" id="WCF98149.1"/>
    </source>
</evidence>
<evidence type="ECO:0000313" key="4">
    <source>
        <dbReference type="Proteomes" id="UP001179540"/>
    </source>
</evidence>
<dbReference type="PANTHER" id="PTHR43808">
    <property type="entry name" value="ACETYLORNITHINE DEACETYLASE"/>
    <property type="match status" value="1"/>
</dbReference>
<name>A0AAF0BCB5_PORGN</name>
<dbReference type="EMBL" id="CP116613">
    <property type="protein sequence ID" value="WCF98149.1"/>
    <property type="molecule type" value="Genomic_DNA"/>
</dbReference>
<evidence type="ECO:0000256" key="1">
    <source>
        <dbReference type="ARBA" id="ARBA00022801"/>
    </source>
</evidence>